<reference evidence="1 2" key="1">
    <citation type="journal article" date="2023" name="Insect Mol. Biol.">
        <title>Genome sequencing provides insights into the evolution of gene families encoding plant cell wall-degrading enzymes in longhorned beetles.</title>
        <authorList>
            <person name="Shin N.R."/>
            <person name="Okamura Y."/>
            <person name="Kirsch R."/>
            <person name="Pauchet Y."/>
        </authorList>
    </citation>
    <scope>NUCLEOTIDE SEQUENCE [LARGE SCALE GENOMIC DNA]</scope>
    <source>
        <strain evidence="1">EAD_L_NR</strain>
    </source>
</reference>
<dbReference type="AlphaFoldDB" id="A0AAV8W1M2"/>
<name>A0AAV8W1M2_9CUCU</name>
<accession>A0AAV8W1M2</accession>
<organism evidence="1 2">
    <name type="scientific">Exocentrus adspersus</name>
    <dbReference type="NCBI Taxonomy" id="1586481"/>
    <lineage>
        <taxon>Eukaryota</taxon>
        <taxon>Metazoa</taxon>
        <taxon>Ecdysozoa</taxon>
        <taxon>Arthropoda</taxon>
        <taxon>Hexapoda</taxon>
        <taxon>Insecta</taxon>
        <taxon>Pterygota</taxon>
        <taxon>Neoptera</taxon>
        <taxon>Endopterygota</taxon>
        <taxon>Coleoptera</taxon>
        <taxon>Polyphaga</taxon>
        <taxon>Cucujiformia</taxon>
        <taxon>Chrysomeloidea</taxon>
        <taxon>Cerambycidae</taxon>
        <taxon>Lamiinae</taxon>
        <taxon>Acanthocinini</taxon>
        <taxon>Exocentrus</taxon>
    </lineage>
</organism>
<proteinExistence type="predicted"/>
<dbReference type="EMBL" id="JANEYG010000014">
    <property type="protein sequence ID" value="KAJ8920506.1"/>
    <property type="molecule type" value="Genomic_DNA"/>
</dbReference>
<comment type="caution">
    <text evidence="1">The sequence shown here is derived from an EMBL/GenBank/DDBJ whole genome shotgun (WGS) entry which is preliminary data.</text>
</comment>
<gene>
    <name evidence="1" type="ORF">NQ315_005375</name>
</gene>
<evidence type="ECO:0000313" key="1">
    <source>
        <dbReference type="EMBL" id="KAJ8920506.1"/>
    </source>
</evidence>
<evidence type="ECO:0000313" key="2">
    <source>
        <dbReference type="Proteomes" id="UP001159042"/>
    </source>
</evidence>
<keyword evidence="2" id="KW-1185">Reference proteome</keyword>
<protein>
    <submittedName>
        <fullName evidence="1">Uncharacterized protein</fullName>
    </submittedName>
</protein>
<sequence length="68" mass="7837">MYVYKVSVNDLISIKSTLPPLHLVYLHEHPLLNPQNSEINKRSNDSKMTCKLRVGTDKLVDVTMWALQ</sequence>
<dbReference type="Proteomes" id="UP001159042">
    <property type="component" value="Unassembled WGS sequence"/>
</dbReference>